<organism evidence="6 7">
    <name type="scientific">Cryptococcus amylolentus CBS 6039</name>
    <dbReference type="NCBI Taxonomy" id="1295533"/>
    <lineage>
        <taxon>Eukaryota</taxon>
        <taxon>Fungi</taxon>
        <taxon>Dikarya</taxon>
        <taxon>Basidiomycota</taxon>
        <taxon>Agaricomycotina</taxon>
        <taxon>Tremellomycetes</taxon>
        <taxon>Tremellales</taxon>
        <taxon>Cryptococcaceae</taxon>
        <taxon>Cryptococcus</taxon>
    </lineage>
</organism>
<protein>
    <recommendedName>
        <fullName evidence="8">Mitochondrial import inner membrane translocase subunit TIM23</fullName>
    </recommendedName>
</protein>
<dbReference type="GeneID" id="30157762"/>
<gene>
    <name evidence="6" type="ORF">L202_06453</name>
</gene>
<dbReference type="PANTHER" id="PTHR15371">
    <property type="entry name" value="TIM23"/>
    <property type="match status" value="1"/>
</dbReference>
<evidence type="ECO:0000256" key="1">
    <source>
        <dbReference type="ARBA" id="ARBA00004141"/>
    </source>
</evidence>
<dbReference type="GO" id="GO:0030150">
    <property type="term" value="P:protein import into mitochondrial matrix"/>
    <property type="evidence" value="ECO:0007669"/>
    <property type="project" value="TreeGrafter"/>
</dbReference>
<comment type="caution">
    <text evidence="6">The sequence shown here is derived from an EMBL/GenBank/DDBJ whole genome shotgun (WGS) entry which is preliminary data.</text>
</comment>
<dbReference type="EMBL" id="AWGJ01000010">
    <property type="protein sequence ID" value="ODN75267.1"/>
    <property type="molecule type" value="Genomic_DNA"/>
</dbReference>
<dbReference type="Proteomes" id="UP000094065">
    <property type="component" value="Unassembled WGS sequence"/>
</dbReference>
<dbReference type="AlphaFoldDB" id="A0A1E3HG13"/>
<evidence type="ECO:0000313" key="7">
    <source>
        <dbReference type="Proteomes" id="UP000094065"/>
    </source>
</evidence>
<keyword evidence="3" id="KW-1133">Transmembrane helix</keyword>
<accession>A0A1E3HG13</accession>
<keyword evidence="2" id="KW-0812">Transmembrane</keyword>
<dbReference type="OrthoDB" id="159299at2759"/>
<dbReference type="STRING" id="1295533.A0A1E3HG13"/>
<dbReference type="GO" id="GO:0008320">
    <property type="term" value="F:protein transmembrane transporter activity"/>
    <property type="evidence" value="ECO:0007669"/>
    <property type="project" value="TreeGrafter"/>
</dbReference>
<dbReference type="PANTHER" id="PTHR15371:SF0">
    <property type="entry name" value="SD19278P"/>
    <property type="match status" value="1"/>
</dbReference>
<name>A0A1E3HG13_9TREE</name>
<proteinExistence type="predicted"/>
<feature type="compositionally biased region" description="Polar residues" evidence="5">
    <location>
        <begin position="8"/>
        <end position="45"/>
    </location>
</feature>
<dbReference type="Pfam" id="PF02466">
    <property type="entry name" value="Tim17"/>
    <property type="match status" value="1"/>
</dbReference>
<feature type="region of interest" description="Disordered" evidence="5">
    <location>
        <begin position="1"/>
        <end position="67"/>
    </location>
</feature>
<keyword evidence="7" id="KW-1185">Reference proteome</keyword>
<reference evidence="6 7" key="1">
    <citation type="submission" date="2016-06" db="EMBL/GenBank/DDBJ databases">
        <title>Evolution of pathogenesis and genome organization in the Tremellales.</title>
        <authorList>
            <person name="Cuomo C."/>
            <person name="Litvintseva A."/>
            <person name="Heitman J."/>
            <person name="Chen Y."/>
            <person name="Sun S."/>
            <person name="Springer D."/>
            <person name="Dromer F."/>
            <person name="Young S."/>
            <person name="Zeng Q."/>
            <person name="Chapman S."/>
            <person name="Gujja S."/>
            <person name="Saif S."/>
            <person name="Birren B."/>
        </authorList>
    </citation>
    <scope>NUCLEOTIDE SEQUENCE [LARGE SCALE GENOMIC DNA]</scope>
    <source>
        <strain evidence="6 7">CBS 6039</strain>
    </source>
</reference>
<comment type="subcellular location">
    <subcellularLocation>
        <location evidence="1">Membrane</location>
        <topology evidence="1">Multi-pass membrane protein</topology>
    </subcellularLocation>
</comment>
<dbReference type="GO" id="GO:0005744">
    <property type="term" value="C:TIM23 mitochondrial import inner membrane translocase complex"/>
    <property type="evidence" value="ECO:0007669"/>
    <property type="project" value="TreeGrafter"/>
</dbReference>
<sequence>MAIFGLFGSSTPEQQEPSASADLFSSTNFRSNVIPSEQPQQSSSFLPDPPSQPNAAPAPPPAPQQHAPTALEALGSAFDPARLHPLAGISENLDFLQLDEEKLNELEGSASVLPSRGWTDDLCVGTGTTYVSGLAAGGLWGFKDGLSRPLGNNPSFKLRLNSILNGCTRRGSFMGNSLGVLAIFYNLTNSSLDAVRGKHDVFNAVAAASVSGAIFKSTGMFSPFVIHTFLTPRQLVCDPPWSVLVSVVLPPALGLASSLLSNFPPPIIID</sequence>
<evidence type="ECO:0000256" key="2">
    <source>
        <dbReference type="ARBA" id="ARBA00022692"/>
    </source>
</evidence>
<evidence type="ECO:0000256" key="5">
    <source>
        <dbReference type="SAM" id="MobiDB-lite"/>
    </source>
</evidence>
<feature type="compositionally biased region" description="Pro residues" evidence="5">
    <location>
        <begin position="47"/>
        <end position="63"/>
    </location>
</feature>
<evidence type="ECO:0000256" key="4">
    <source>
        <dbReference type="ARBA" id="ARBA00023136"/>
    </source>
</evidence>
<evidence type="ECO:0000313" key="6">
    <source>
        <dbReference type="EMBL" id="ODN75267.1"/>
    </source>
</evidence>
<evidence type="ECO:0008006" key="8">
    <source>
        <dbReference type="Google" id="ProtNLM"/>
    </source>
</evidence>
<dbReference type="InterPro" id="IPR045238">
    <property type="entry name" value="Tim23-like"/>
</dbReference>
<keyword evidence="4" id="KW-0472">Membrane</keyword>
<evidence type="ECO:0000256" key="3">
    <source>
        <dbReference type="ARBA" id="ARBA00022989"/>
    </source>
</evidence>
<dbReference type="RefSeq" id="XP_018990917.1">
    <property type="nucleotide sequence ID" value="XM_019140942.1"/>
</dbReference>